<comment type="caution">
    <text evidence="1">The sequence shown here is derived from an EMBL/GenBank/DDBJ whole genome shotgun (WGS) entry which is preliminary data.</text>
</comment>
<keyword evidence="2" id="KW-1185">Reference proteome</keyword>
<organism evidence="1 2">
    <name type="scientific">Hygrophoropsis aurantiaca</name>
    <dbReference type="NCBI Taxonomy" id="72124"/>
    <lineage>
        <taxon>Eukaryota</taxon>
        <taxon>Fungi</taxon>
        <taxon>Dikarya</taxon>
        <taxon>Basidiomycota</taxon>
        <taxon>Agaricomycotina</taxon>
        <taxon>Agaricomycetes</taxon>
        <taxon>Agaricomycetidae</taxon>
        <taxon>Boletales</taxon>
        <taxon>Coniophorineae</taxon>
        <taxon>Hygrophoropsidaceae</taxon>
        <taxon>Hygrophoropsis</taxon>
    </lineage>
</organism>
<gene>
    <name evidence="1" type="ORF">BJ138DRAFT_1172532</name>
</gene>
<evidence type="ECO:0000313" key="2">
    <source>
        <dbReference type="Proteomes" id="UP000790377"/>
    </source>
</evidence>
<sequence length="414" mass="45417">MSLAGTGGMLVTQEMLDILAQPGFISVARGSERLRKIFGDQSLGLDHTLMSPFALACYTGAVQDIKKVVSDGNAPDLTGTETPFKCGYATFVVLGAQRVQVRPGSGLDHLAALRYLLQSGAPPDIPNIIGMSALQHACTAPYTKLDLARALLDAGANVNHQNRYGDPPIYSAFMGKDVPMVDLLMEYKADLDVRDSNGVSPRRVFVSFGPQITAAVQRWERQRNGEEAPLSDRKCGHCGAKADKQCARCLTIRYCSASCQTAHWRTHKPKCQPLSSSTSITVKPSYDELRSVIPRSDIIHQNLNIPTTKLIREPKASSKKKEPVLGNMVIKIQVPVVQGNLPAHMDGQSLLVYNRKRDFVCWIHKASNPKIYDEIVKVVLTKGVNGVKAYFAAELKNRDELIIKTSEVLAEQSF</sequence>
<proteinExistence type="predicted"/>
<reference evidence="1" key="1">
    <citation type="journal article" date="2021" name="New Phytol.">
        <title>Evolutionary innovations through gain and loss of genes in the ectomycorrhizal Boletales.</title>
        <authorList>
            <person name="Wu G."/>
            <person name="Miyauchi S."/>
            <person name="Morin E."/>
            <person name="Kuo A."/>
            <person name="Drula E."/>
            <person name="Varga T."/>
            <person name="Kohler A."/>
            <person name="Feng B."/>
            <person name="Cao Y."/>
            <person name="Lipzen A."/>
            <person name="Daum C."/>
            <person name="Hundley H."/>
            <person name="Pangilinan J."/>
            <person name="Johnson J."/>
            <person name="Barry K."/>
            <person name="LaButti K."/>
            <person name="Ng V."/>
            <person name="Ahrendt S."/>
            <person name="Min B."/>
            <person name="Choi I.G."/>
            <person name="Park H."/>
            <person name="Plett J.M."/>
            <person name="Magnuson J."/>
            <person name="Spatafora J.W."/>
            <person name="Nagy L.G."/>
            <person name="Henrissat B."/>
            <person name="Grigoriev I.V."/>
            <person name="Yang Z.L."/>
            <person name="Xu J."/>
            <person name="Martin F.M."/>
        </authorList>
    </citation>
    <scope>NUCLEOTIDE SEQUENCE</scope>
    <source>
        <strain evidence="1">ATCC 28755</strain>
    </source>
</reference>
<evidence type="ECO:0000313" key="1">
    <source>
        <dbReference type="EMBL" id="KAH7911469.1"/>
    </source>
</evidence>
<name>A0ACB8ADA8_9AGAM</name>
<accession>A0ACB8ADA8</accession>
<dbReference type="Proteomes" id="UP000790377">
    <property type="component" value="Unassembled WGS sequence"/>
</dbReference>
<protein>
    <submittedName>
        <fullName evidence="1">Uncharacterized protein</fullName>
    </submittedName>
</protein>
<dbReference type="EMBL" id="MU267677">
    <property type="protein sequence ID" value="KAH7911469.1"/>
    <property type="molecule type" value="Genomic_DNA"/>
</dbReference>